<keyword evidence="5 7" id="KW-0408">Iron</keyword>
<dbReference type="eggNOG" id="COG2124">
    <property type="taxonomic scope" value="Bacteria"/>
</dbReference>
<dbReference type="InterPro" id="IPR001128">
    <property type="entry name" value="Cyt_P450"/>
</dbReference>
<protein>
    <submittedName>
        <fullName evidence="9">Cytochrome P450</fullName>
    </submittedName>
</protein>
<dbReference type="PRINTS" id="PR00385">
    <property type="entry name" value="P450"/>
</dbReference>
<comment type="similarity">
    <text evidence="1 8">Belongs to the cytochrome P450 family.</text>
</comment>
<name>B1X1P6_CROS5</name>
<evidence type="ECO:0000256" key="6">
    <source>
        <dbReference type="ARBA" id="ARBA00023033"/>
    </source>
</evidence>
<keyword evidence="6 8" id="KW-0503">Monooxygenase</keyword>
<dbReference type="PANTHER" id="PTHR24286:SF384">
    <property type="entry name" value="P450, PUTATIVE (EUROFUNG)-RELATED"/>
    <property type="match status" value="1"/>
</dbReference>
<dbReference type="PANTHER" id="PTHR24286">
    <property type="entry name" value="CYTOCHROME P450 26"/>
    <property type="match status" value="1"/>
</dbReference>
<keyword evidence="2 7" id="KW-0349">Heme</keyword>
<evidence type="ECO:0000256" key="8">
    <source>
        <dbReference type="RuleBase" id="RU000461"/>
    </source>
</evidence>
<dbReference type="CDD" id="cd11044">
    <property type="entry name" value="CYP120A1_CYP26-like"/>
    <property type="match status" value="1"/>
</dbReference>
<dbReference type="InterPro" id="IPR036396">
    <property type="entry name" value="Cyt_P450_sf"/>
</dbReference>
<dbReference type="EMBL" id="CP000806">
    <property type="protein sequence ID" value="ACB53076.1"/>
    <property type="molecule type" value="Genomic_DNA"/>
</dbReference>
<dbReference type="GO" id="GO:0016125">
    <property type="term" value="P:sterol metabolic process"/>
    <property type="evidence" value="ECO:0007669"/>
    <property type="project" value="TreeGrafter"/>
</dbReference>
<dbReference type="OrthoDB" id="446280at2"/>
<evidence type="ECO:0000256" key="7">
    <source>
        <dbReference type="PIRSR" id="PIRSR602401-1"/>
    </source>
</evidence>
<dbReference type="STRING" id="43989.cce_3728"/>
<evidence type="ECO:0000256" key="3">
    <source>
        <dbReference type="ARBA" id="ARBA00022723"/>
    </source>
</evidence>
<evidence type="ECO:0000313" key="9">
    <source>
        <dbReference type="EMBL" id="ACB53076.1"/>
    </source>
</evidence>
<organism evidence="9 10">
    <name type="scientific">Crocosphaera subtropica (strain ATCC 51142 / BH68)</name>
    <name type="common">Cyanothece sp. (strain ATCC 51142)</name>
    <dbReference type="NCBI Taxonomy" id="43989"/>
    <lineage>
        <taxon>Bacteria</taxon>
        <taxon>Bacillati</taxon>
        <taxon>Cyanobacteriota</taxon>
        <taxon>Cyanophyceae</taxon>
        <taxon>Oscillatoriophycideae</taxon>
        <taxon>Chroococcales</taxon>
        <taxon>Aphanothecaceae</taxon>
        <taxon>Crocosphaera</taxon>
        <taxon>Crocosphaera subtropica</taxon>
    </lineage>
</organism>
<dbReference type="RefSeq" id="WP_009545115.1">
    <property type="nucleotide sequence ID" value="NC_010546.1"/>
</dbReference>
<dbReference type="GO" id="GO:0004497">
    <property type="term" value="F:monooxygenase activity"/>
    <property type="evidence" value="ECO:0007669"/>
    <property type="project" value="UniProtKB-KW"/>
</dbReference>
<evidence type="ECO:0000256" key="4">
    <source>
        <dbReference type="ARBA" id="ARBA00023002"/>
    </source>
</evidence>
<dbReference type="Proteomes" id="UP000001203">
    <property type="component" value="Chromosome circular"/>
</dbReference>
<feature type="binding site" description="axial binding residue" evidence="7">
    <location>
        <position position="387"/>
    </location>
    <ligand>
        <name>heme</name>
        <dbReference type="ChEBI" id="CHEBI:30413"/>
    </ligand>
    <ligandPart>
        <name>Fe</name>
        <dbReference type="ChEBI" id="CHEBI:18248"/>
    </ligandPart>
</feature>
<dbReference type="InterPro" id="IPR002401">
    <property type="entry name" value="Cyt_P450_E_grp-I"/>
</dbReference>
<evidence type="ECO:0000256" key="1">
    <source>
        <dbReference type="ARBA" id="ARBA00010617"/>
    </source>
</evidence>
<dbReference type="Gene3D" id="1.10.630.10">
    <property type="entry name" value="Cytochrome P450"/>
    <property type="match status" value="1"/>
</dbReference>
<dbReference type="PROSITE" id="PS00086">
    <property type="entry name" value="CYTOCHROME_P450"/>
    <property type="match status" value="1"/>
</dbReference>
<dbReference type="InterPro" id="IPR017972">
    <property type="entry name" value="Cyt_P450_CS"/>
</dbReference>
<dbReference type="HOGENOM" id="CLU_001570_15_6_3"/>
<keyword evidence="10" id="KW-1185">Reference proteome</keyword>
<keyword evidence="3 7" id="KW-0479">Metal-binding</keyword>
<comment type="cofactor">
    <cofactor evidence="7">
        <name>heme</name>
        <dbReference type="ChEBI" id="CHEBI:30413"/>
    </cofactor>
</comment>
<dbReference type="PRINTS" id="PR00463">
    <property type="entry name" value="EP450I"/>
</dbReference>
<dbReference type="Pfam" id="PF00067">
    <property type="entry name" value="p450"/>
    <property type="match status" value="1"/>
</dbReference>
<evidence type="ECO:0000256" key="2">
    <source>
        <dbReference type="ARBA" id="ARBA00022617"/>
    </source>
</evidence>
<dbReference type="SUPFAM" id="SSF48264">
    <property type="entry name" value="Cytochrome P450"/>
    <property type="match status" value="1"/>
</dbReference>
<evidence type="ECO:0000256" key="5">
    <source>
        <dbReference type="ARBA" id="ARBA00023004"/>
    </source>
</evidence>
<reference evidence="9 10" key="1">
    <citation type="journal article" date="2008" name="Proc. Natl. Acad. Sci. U.S.A.">
        <title>The genome of Cyanothece 51142, a unicellular diazotrophic cyanobacterium important in the marine nitrogen cycle.</title>
        <authorList>
            <person name="Welsh E.A."/>
            <person name="Liberton M."/>
            <person name="Stoeckel J."/>
            <person name="Loh T."/>
            <person name="Elvitigala T."/>
            <person name="Wang C."/>
            <person name="Wollam A."/>
            <person name="Fulton R.S."/>
            <person name="Clifton S.W."/>
            <person name="Jacobs J.M."/>
            <person name="Aurora R."/>
            <person name="Ghosh B.K."/>
            <person name="Sherman L.A."/>
            <person name="Smith R.D."/>
            <person name="Wilson R.K."/>
            <person name="Pakrasi H.B."/>
        </authorList>
    </citation>
    <scope>NUCLEOTIDE SEQUENCE [LARGE SCALE GENOMIC DNA]</scope>
    <source>
        <strain evidence="10">ATCC 51142 / BH68</strain>
    </source>
</reference>
<gene>
    <name evidence="9" type="primary">cyp</name>
    <name evidence="9" type="ordered locus">cce_3728</name>
</gene>
<keyword evidence="4 8" id="KW-0560">Oxidoreductase</keyword>
<dbReference type="GO" id="GO:0016705">
    <property type="term" value="F:oxidoreductase activity, acting on paired donors, with incorporation or reduction of molecular oxygen"/>
    <property type="evidence" value="ECO:0007669"/>
    <property type="project" value="InterPro"/>
</dbReference>
<dbReference type="GO" id="GO:0020037">
    <property type="term" value="F:heme binding"/>
    <property type="evidence" value="ECO:0007669"/>
    <property type="project" value="InterPro"/>
</dbReference>
<dbReference type="KEGG" id="cyt:cce_3728"/>
<evidence type="ECO:0000313" key="10">
    <source>
        <dbReference type="Proteomes" id="UP000001203"/>
    </source>
</evidence>
<proteinExistence type="inferred from homology"/>
<dbReference type="GO" id="GO:0005506">
    <property type="term" value="F:iron ion binding"/>
    <property type="evidence" value="ECO:0007669"/>
    <property type="project" value="InterPro"/>
</dbReference>
<sequence>MKAPSHPLPPGRFGLPIVGETLQFLLDPNFADKREKQYGSIYKTQILGRKTVFMSGSKANQFILSSHMDHFSWGKGWPNNFQELLGRSLFVQDGQEHQRNRKLLMPAFHGQALAKYLTTMEQIISQYLSKWEKQKYLTWFPEMKKMTFEIASVLLLGTSPGENIEVLSQWFAELTNGLFAIFPLRTGWSKYGKALAARDRLLEYIDQQIEERISNPGDDALGLMIQTRDENEGHLSKEEIKVQALLLLFAGHETTTSMLVSFCMALAQHRDILEKAKAEQKALNIDRDLTPEKLKQMTYLEQILKEVERLYPPVGGGFRGVVKPFVFNGYYVPEHWIVSYRINASHQDRNVFPNPEKFDPDRFSRQREEHKKTEYSLVGFGGGPRFCLGYGFAQMEMKIFASLLLRHYFWEILPDQNLTLDAIPTLHPRSGLKVKLVSSLN</sequence>
<dbReference type="AlphaFoldDB" id="B1X1P6"/>
<accession>B1X1P6</accession>